<dbReference type="AlphaFoldDB" id="A0A0Y0NAQ6"/>
<dbReference type="PANTHER" id="PTHR34039:SF1">
    <property type="entry name" value="UPF0102 PROTEIN YRAN"/>
    <property type="match status" value="1"/>
</dbReference>
<dbReference type="RefSeq" id="WP_067226885.1">
    <property type="nucleotide sequence ID" value="NZ_CP014145.1"/>
</dbReference>
<dbReference type="GO" id="GO:0003676">
    <property type="term" value="F:nucleic acid binding"/>
    <property type="evidence" value="ECO:0007669"/>
    <property type="project" value="InterPro"/>
</dbReference>
<dbReference type="InterPro" id="IPR003509">
    <property type="entry name" value="UPF0102_YraN-like"/>
</dbReference>
<evidence type="ECO:0000256" key="1">
    <source>
        <dbReference type="ARBA" id="ARBA00006738"/>
    </source>
</evidence>
<dbReference type="CDD" id="cd20736">
    <property type="entry name" value="PoNe_Nuclease"/>
    <property type="match status" value="1"/>
</dbReference>
<organism evidence="3 4">
    <name type="scientific">Microterricola viridarii</name>
    <dbReference type="NCBI Taxonomy" id="412690"/>
    <lineage>
        <taxon>Bacteria</taxon>
        <taxon>Bacillati</taxon>
        <taxon>Actinomycetota</taxon>
        <taxon>Actinomycetes</taxon>
        <taxon>Micrococcales</taxon>
        <taxon>Microbacteriaceae</taxon>
        <taxon>Microterricola</taxon>
    </lineage>
</organism>
<comment type="similarity">
    <text evidence="1 2">Belongs to the UPF0102 family.</text>
</comment>
<dbReference type="PANTHER" id="PTHR34039">
    <property type="entry name" value="UPF0102 PROTEIN YRAN"/>
    <property type="match status" value="1"/>
</dbReference>
<dbReference type="HAMAP" id="MF_00048">
    <property type="entry name" value="UPF0102"/>
    <property type="match status" value="1"/>
</dbReference>
<protein>
    <recommendedName>
        <fullName evidence="2">UPF0102 protein AWU67_04235</fullName>
    </recommendedName>
</protein>
<dbReference type="Gene3D" id="3.40.1350.10">
    <property type="match status" value="1"/>
</dbReference>
<evidence type="ECO:0000313" key="3">
    <source>
        <dbReference type="EMBL" id="AMB58191.1"/>
    </source>
</evidence>
<sequence>MAEQGAAHGRQGNQRLGRFGEQQAVRYLESTGYRVLERNWRCKHGEIDIVAAQDGRLVFVEVKTRTSDAFGHPFEAITAAKLRRMHVLARLWCAAHPGITGLVRLDVIGILAPAGRPARIEHLEGVHA</sequence>
<reference evidence="3 4" key="1">
    <citation type="journal article" date="2016" name="J. Biotechnol.">
        <title>First complete genome sequence of a species in the genus Microterricola, an extremophilic cold active enzyme producing bacterial strain ERGS5:02 isolated from Sikkim Himalaya.</title>
        <authorList>
            <person name="Himanshu"/>
            <person name="Swarnkar M.K."/>
            <person name="Singh D."/>
            <person name="Kumar R."/>
        </authorList>
    </citation>
    <scope>NUCLEOTIDE SEQUENCE [LARGE SCALE GENOMIC DNA]</scope>
    <source>
        <strain evidence="3 4">ERGS5:02</strain>
    </source>
</reference>
<reference evidence="4" key="2">
    <citation type="submission" date="2016-01" db="EMBL/GenBank/DDBJ databases">
        <title>First complete genome sequence of a species in the genus Microterricola, an extremophilic cold active enzyme producing strain ERGS5:02 isolated from Sikkim Himalaya.</title>
        <authorList>
            <person name="Kumar R."/>
            <person name="Singh D."/>
            <person name="Swarnkar M.K."/>
        </authorList>
    </citation>
    <scope>NUCLEOTIDE SEQUENCE [LARGE SCALE GENOMIC DNA]</scope>
    <source>
        <strain evidence="4">ERGS5:02</strain>
    </source>
</reference>
<accession>A0A0Y0NAQ6</accession>
<dbReference type="KEGG" id="mvd:AWU67_04235"/>
<evidence type="ECO:0000313" key="4">
    <source>
        <dbReference type="Proteomes" id="UP000058305"/>
    </source>
</evidence>
<dbReference type="SUPFAM" id="SSF52980">
    <property type="entry name" value="Restriction endonuclease-like"/>
    <property type="match status" value="1"/>
</dbReference>
<proteinExistence type="inferred from homology"/>
<dbReference type="NCBIfam" id="NF009154">
    <property type="entry name" value="PRK12497.3-3"/>
    <property type="match status" value="1"/>
</dbReference>
<evidence type="ECO:0000256" key="2">
    <source>
        <dbReference type="HAMAP-Rule" id="MF_00048"/>
    </source>
</evidence>
<dbReference type="Pfam" id="PF02021">
    <property type="entry name" value="UPF0102"/>
    <property type="match status" value="1"/>
</dbReference>
<gene>
    <name evidence="3" type="ORF">AWU67_04235</name>
</gene>
<dbReference type="Proteomes" id="UP000058305">
    <property type="component" value="Chromosome"/>
</dbReference>
<dbReference type="OrthoDB" id="9794876at2"/>
<dbReference type="InterPro" id="IPR011856">
    <property type="entry name" value="tRNA_endonuc-like_dom_sf"/>
</dbReference>
<name>A0A0Y0NAQ6_9MICO</name>
<dbReference type="InterPro" id="IPR011335">
    <property type="entry name" value="Restrct_endonuc-II-like"/>
</dbReference>
<keyword evidence="4" id="KW-1185">Reference proteome</keyword>
<dbReference type="EMBL" id="CP014145">
    <property type="protein sequence ID" value="AMB58191.1"/>
    <property type="molecule type" value="Genomic_DNA"/>
</dbReference>
<dbReference type="NCBIfam" id="NF009150">
    <property type="entry name" value="PRK12497.1-3"/>
    <property type="match status" value="1"/>
</dbReference>